<evidence type="ECO:0000313" key="5">
    <source>
        <dbReference type="EMBL" id="TCL43181.1"/>
    </source>
</evidence>
<dbReference type="SUPFAM" id="SSF46785">
    <property type="entry name" value="Winged helix' DNA-binding domain"/>
    <property type="match status" value="1"/>
</dbReference>
<evidence type="ECO:0000259" key="4">
    <source>
        <dbReference type="PROSITE" id="PS50949"/>
    </source>
</evidence>
<dbReference type="PANTHER" id="PTHR44846">
    <property type="entry name" value="MANNOSYL-D-GLYCERATE TRANSPORT/METABOLISM SYSTEM REPRESSOR MNGR-RELATED"/>
    <property type="match status" value="1"/>
</dbReference>
<dbReference type="FunFam" id="1.10.10.10:FF:000079">
    <property type="entry name" value="GntR family transcriptional regulator"/>
    <property type="match status" value="1"/>
</dbReference>
<dbReference type="InterPro" id="IPR036388">
    <property type="entry name" value="WH-like_DNA-bd_sf"/>
</dbReference>
<name>A0A9X8UJ18_9FIRM</name>
<gene>
    <name evidence="5" type="ORF">EDD78_10641</name>
</gene>
<dbReference type="GO" id="GO:0045892">
    <property type="term" value="P:negative regulation of DNA-templated transcription"/>
    <property type="evidence" value="ECO:0007669"/>
    <property type="project" value="TreeGrafter"/>
</dbReference>
<keyword evidence="3" id="KW-0804">Transcription</keyword>
<organism evidence="5 6">
    <name type="scientific">Harryflintia acetispora</name>
    <dbReference type="NCBI Taxonomy" id="1849041"/>
    <lineage>
        <taxon>Bacteria</taxon>
        <taxon>Bacillati</taxon>
        <taxon>Bacillota</taxon>
        <taxon>Clostridia</taxon>
        <taxon>Eubacteriales</taxon>
        <taxon>Oscillospiraceae</taxon>
        <taxon>Harryflintia</taxon>
    </lineage>
</organism>
<dbReference type="EMBL" id="SLUK01000006">
    <property type="protein sequence ID" value="TCL43181.1"/>
    <property type="molecule type" value="Genomic_DNA"/>
</dbReference>
<proteinExistence type="predicted"/>
<evidence type="ECO:0000256" key="2">
    <source>
        <dbReference type="ARBA" id="ARBA00023125"/>
    </source>
</evidence>
<dbReference type="SUPFAM" id="SSF64288">
    <property type="entry name" value="Chorismate lyase-like"/>
    <property type="match status" value="1"/>
</dbReference>
<evidence type="ECO:0000256" key="3">
    <source>
        <dbReference type="ARBA" id="ARBA00023163"/>
    </source>
</evidence>
<comment type="caution">
    <text evidence="5">The sequence shown here is derived from an EMBL/GenBank/DDBJ whole genome shotgun (WGS) entry which is preliminary data.</text>
</comment>
<dbReference type="GO" id="GO:0003677">
    <property type="term" value="F:DNA binding"/>
    <property type="evidence" value="ECO:0007669"/>
    <property type="project" value="UniProtKB-KW"/>
</dbReference>
<dbReference type="Gene3D" id="3.40.1410.10">
    <property type="entry name" value="Chorismate lyase-like"/>
    <property type="match status" value="1"/>
</dbReference>
<reference evidence="5 6" key="1">
    <citation type="submission" date="2019-03" db="EMBL/GenBank/DDBJ databases">
        <title>Genomic Encyclopedia of Type Strains, Phase IV (KMG-IV): sequencing the most valuable type-strain genomes for metagenomic binning, comparative biology and taxonomic classification.</title>
        <authorList>
            <person name="Goeker M."/>
        </authorList>
    </citation>
    <scope>NUCLEOTIDE SEQUENCE [LARGE SCALE GENOMIC DNA]</scope>
    <source>
        <strain evidence="5 6">DSM 100433</strain>
    </source>
</reference>
<dbReference type="GO" id="GO:0003700">
    <property type="term" value="F:DNA-binding transcription factor activity"/>
    <property type="evidence" value="ECO:0007669"/>
    <property type="project" value="InterPro"/>
</dbReference>
<dbReference type="InterPro" id="IPR011663">
    <property type="entry name" value="UTRA"/>
</dbReference>
<dbReference type="PROSITE" id="PS50949">
    <property type="entry name" value="HTH_GNTR"/>
    <property type="match status" value="1"/>
</dbReference>
<dbReference type="InterPro" id="IPR000524">
    <property type="entry name" value="Tscrpt_reg_HTH_GntR"/>
</dbReference>
<evidence type="ECO:0000313" key="6">
    <source>
        <dbReference type="Proteomes" id="UP000294682"/>
    </source>
</evidence>
<dbReference type="AlphaFoldDB" id="A0A9X8UJ18"/>
<feature type="domain" description="HTH gntR-type" evidence="4">
    <location>
        <begin position="11"/>
        <end position="79"/>
    </location>
</feature>
<dbReference type="PRINTS" id="PR00035">
    <property type="entry name" value="HTHGNTR"/>
</dbReference>
<keyword evidence="1" id="KW-0805">Transcription regulation</keyword>
<dbReference type="InterPro" id="IPR050679">
    <property type="entry name" value="Bact_HTH_transcr_reg"/>
</dbReference>
<dbReference type="Proteomes" id="UP000294682">
    <property type="component" value="Unassembled WGS sequence"/>
</dbReference>
<keyword evidence="2" id="KW-0238">DNA-binding</keyword>
<accession>A0A9X8UJ18</accession>
<dbReference type="Pfam" id="PF00392">
    <property type="entry name" value="GntR"/>
    <property type="match status" value="1"/>
</dbReference>
<keyword evidence="6" id="KW-1185">Reference proteome</keyword>
<dbReference type="RefSeq" id="WP_165873155.1">
    <property type="nucleotide sequence ID" value="NZ_SLUK01000006.1"/>
</dbReference>
<dbReference type="PANTHER" id="PTHR44846:SF1">
    <property type="entry name" value="MANNOSYL-D-GLYCERATE TRANSPORT_METABOLISM SYSTEM REPRESSOR MNGR-RELATED"/>
    <property type="match status" value="1"/>
</dbReference>
<dbReference type="SMART" id="SM00345">
    <property type="entry name" value="HTH_GNTR"/>
    <property type="match status" value="1"/>
</dbReference>
<evidence type="ECO:0000256" key="1">
    <source>
        <dbReference type="ARBA" id="ARBA00023015"/>
    </source>
</evidence>
<dbReference type="InterPro" id="IPR036390">
    <property type="entry name" value="WH_DNA-bd_sf"/>
</dbReference>
<dbReference type="CDD" id="cd07377">
    <property type="entry name" value="WHTH_GntR"/>
    <property type="match status" value="1"/>
</dbReference>
<dbReference type="SMART" id="SM00866">
    <property type="entry name" value="UTRA"/>
    <property type="match status" value="1"/>
</dbReference>
<dbReference type="Gene3D" id="1.10.10.10">
    <property type="entry name" value="Winged helix-like DNA-binding domain superfamily/Winged helix DNA-binding domain"/>
    <property type="match status" value="1"/>
</dbReference>
<dbReference type="InterPro" id="IPR028978">
    <property type="entry name" value="Chorismate_lyase_/UTRA_dom_sf"/>
</dbReference>
<sequence length="245" mass="27489">MDEPISTLSVTPLYRQLKQSLVQELERGRWRPDEKIPSEKELSVLYGVSRITVRAALDELCEEGRLLRIQGKGTFVTRVKTKKFMMIDNLSFADFCRRNGFTPGRRVLQQCMSEADEDDIAQLGLQKGEQVVKIVRVLSADGVPFVLSEDRFAPGYAFLEHAEVENASLYETIVSHCGPQSFSSIRRTFECALADGAQAAALSVPKGSPMLLVRDIVADREGRLVRRSKELLAGDKIRLATVWKE</sequence>
<protein>
    <submittedName>
        <fullName evidence="5">GntR family transcriptional regulator</fullName>
    </submittedName>
</protein>
<dbReference type="Pfam" id="PF07702">
    <property type="entry name" value="UTRA"/>
    <property type="match status" value="1"/>
</dbReference>